<dbReference type="AlphaFoldDB" id="A0A4R6E8E0"/>
<dbReference type="PANTHER" id="PTHR18640">
    <property type="entry name" value="SOLUTE CARRIER FAMILY 10 MEMBER 7"/>
    <property type="match status" value="1"/>
</dbReference>
<comment type="caution">
    <text evidence="2">The sequence shown here is derived from an EMBL/GenBank/DDBJ whole genome shotgun (WGS) entry which is preliminary data.</text>
</comment>
<feature type="transmembrane region" description="Helical" evidence="1">
    <location>
        <begin position="130"/>
        <end position="153"/>
    </location>
</feature>
<dbReference type="OrthoDB" id="9792271at2"/>
<keyword evidence="1" id="KW-0812">Transmembrane</keyword>
<dbReference type="Gene3D" id="1.20.1530.20">
    <property type="match status" value="1"/>
</dbReference>
<feature type="transmembrane region" description="Helical" evidence="1">
    <location>
        <begin position="204"/>
        <end position="223"/>
    </location>
</feature>
<evidence type="ECO:0000313" key="3">
    <source>
        <dbReference type="Proteomes" id="UP000295129"/>
    </source>
</evidence>
<dbReference type="Pfam" id="PF13593">
    <property type="entry name" value="SBF_like"/>
    <property type="match status" value="1"/>
</dbReference>
<feature type="transmembrane region" description="Helical" evidence="1">
    <location>
        <begin position="229"/>
        <end position="252"/>
    </location>
</feature>
<accession>A0A4R6E8E0</accession>
<keyword evidence="3" id="KW-1185">Reference proteome</keyword>
<dbReference type="Proteomes" id="UP000295129">
    <property type="component" value="Unassembled WGS sequence"/>
</dbReference>
<dbReference type="PIRSF" id="PIRSF026166">
    <property type="entry name" value="UCP026166"/>
    <property type="match status" value="1"/>
</dbReference>
<protein>
    <submittedName>
        <fullName evidence="2">Sodium/bile acid cotransporter 7</fullName>
    </submittedName>
</protein>
<reference evidence="2 3" key="1">
    <citation type="submission" date="2019-03" db="EMBL/GenBank/DDBJ databases">
        <title>Genomic Encyclopedia of Type Strains, Phase IV (KMG-IV): sequencing the most valuable type-strain genomes for metagenomic binning, comparative biology and taxonomic classification.</title>
        <authorList>
            <person name="Goeker M."/>
        </authorList>
    </citation>
    <scope>NUCLEOTIDE SEQUENCE [LARGE SCALE GENOMIC DNA]</scope>
    <source>
        <strain evidence="2 3">DSM 12121</strain>
    </source>
</reference>
<dbReference type="EMBL" id="SNVV01000005">
    <property type="protein sequence ID" value="TDN53539.1"/>
    <property type="molecule type" value="Genomic_DNA"/>
</dbReference>
<feature type="transmembrane region" description="Helical" evidence="1">
    <location>
        <begin position="103"/>
        <end position="123"/>
    </location>
</feature>
<organism evidence="2 3">
    <name type="scientific">Azoarcus indigens</name>
    <dbReference type="NCBI Taxonomy" id="29545"/>
    <lineage>
        <taxon>Bacteria</taxon>
        <taxon>Pseudomonadati</taxon>
        <taxon>Pseudomonadota</taxon>
        <taxon>Betaproteobacteria</taxon>
        <taxon>Rhodocyclales</taxon>
        <taxon>Zoogloeaceae</taxon>
        <taxon>Azoarcus</taxon>
    </lineage>
</organism>
<feature type="transmembrane region" description="Helical" evidence="1">
    <location>
        <begin position="40"/>
        <end position="59"/>
    </location>
</feature>
<feature type="transmembrane region" description="Helical" evidence="1">
    <location>
        <begin position="71"/>
        <end position="91"/>
    </location>
</feature>
<dbReference type="RefSeq" id="WP_133590215.1">
    <property type="nucleotide sequence ID" value="NZ_SNVV01000005.1"/>
</dbReference>
<keyword evidence="1" id="KW-0472">Membrane</keyword>
<dbReference type="InterPro" id="IPR038770">
    <property type="entry name" value="Na+/solute_symporter_sf"/>
</dbReference>
<name>A0A4R6E8E0_9RHOO</name>
<dbReference type="PANTHER" id="PTHR18640:SF5">
    <property type="entry name" value="SODIUM_BILE ACID COTRANSPORTER 7"/>
    <property type="match status" value="1"/>
</dbReference>
<gene>
    <name evidence="2" type="ORF">C7389_105214</name>
</gene>
<sequence>MKHFKFDWFMKGMVVAVLLASLWPEPGAHGGWLQPELLNKIGVALIFFLNGLGLSFAALRQGTAQWRVHLLVQGITFGLFPILGLGILFVTQGWMKPDLQLGFFYLCALPSTVSSSVALTAVAKGNVPVAVFNATLSSLLGVVLTPLWLGLVIGHSGAEFPVGEVMLDLCLWLLLPLAVGQLSRPLLGAWAHRHKKRLALVDRITILVLVYTSFADSVAQGVWSHYGIAAVLEAAVGSALVFCGVIYAVNALCRAIGIAEPERYAAVFCGSKKTLASGVPMAQLIFGANPALGLILLPIMIYHPFQLAVGGVLAQKWAKEREQAEGEAASATAKAAG</sequence>
<dbReference type="InterPro" id="IPR016833">
    <property type="entry name" value="Put_Na-Bile_cotransptr"/>
</dbReference>
<evidence type="ECO:0000313" key="2">
    <source>
        <dbReference type="EMBL" id="TDN53539.1"/>
    </source>
</evidence>
<dbReference type="GO" id="GO:0005886">
    <property type="term" value="C:plasma membrane"/>
    <property type="evidence" value="ECO:0007669"/>
    <property type="project" value="TreeGrafter"/>
</dbReference>
<feature type="transmembrane region" description="Helical" evidence="1">
    <location>
        <begin position="165"/>
        <end position="183"/>
    </location>
</feature>
<proteinExistence type="predicted"/>
<evidence type="ECO:0000256" key="1">
    <source>
        <dbReference type="SAM" id="Phobius"/>
    </source>
</evidence>
<keyword evidence="1" id="KW-1133">Transmembrane helix</keyword>